<evidence type="ECO:0000256" key="1">
    <source>
        <dbReference type="ARBA" id="ARBA00004123"/>
    </source>
</evidence>
<sequence>MAFRGRGRGGRGRGGGFGFMHPAKHEEYKNFPEINVPEMTCAKASNDEKLLLHSTLKFEEFWKTSCYHLEEDAPKKSTITKLNSYNLYCFLIHCNDCPCVLSFLFLLIMRFLLVLDEGKQAIRNFDGIKTQMSKHLKYLRSLNRPTRQELHSYI</sequence>
<keyword evidence="3" id="KW-0539">Nucleus</keyword>
<organism evidence="4 5">
    <name type="scientific">Eleusine coracana subsp. coracana</name>
    <dbReference type="NCBI Taxonomy" id="191504"/>
    <lineage>
        <taxon>Eukaryota</taxon>
        <taxon>Viridiplantae</taxon>
        <taxon>Streptophyta</taxon>
        <taxon>Embryophyta</taxon>
        <taxon>Tracheophyta</taxon>
        <taxon>Spermatophyta</taxon>
        <taxon>Magnoliopsida</taxon>
        <taxon>Liliopsida</taxon>
        <taxon>Poales</taxon>
        <taxon>Poaceae</taxon>
        <taxon>PACMAD clade</taxon>
        <taxon>Chloridoideae</taxon>
        <taxon>Cynodonteae</taxon>
        <taxon>Eleusininae</taxon>
        <taxon>Eleusine</taxon>
    </lineage>
</organism>
<dbReference type="PANTHER" id="PTHR15367:SF2">
    <property type="entry name" value="DNA-DIRECTED RNA POLYMERASE III SUBUNIT"/>
    <property type="match status" value="1"/>
</dbReference>
<dbReference type="Proteomes" id="UP001054889">
    <property type="component" value="Unassembled WGS sequence"/>
</dbReference>
<evidence type="ECO:0000256" key="2">
    <source>
        <dbReference type="ARBA" id="ARBA00008352"/>
    </source>
</evidence>
<dbReference type="AlphaFoldDB" id="A0AAV5FDL8"/>
<proteinExistence type="inferred from homology"/>
<dbReference type="PANTHER" id="PTHR15367">
    <property type="entry name" value="DNA-DIRECTED RNA POLYMERASE III"/>
    <property type="match status" value="1"/>
</dbReference>
<comment type="similarity">
    <text evidence="2">Belongs to the eukaryotic RPC7 RNA polymerase subunit family.</text>
</comment>
<evidence type="ECO:0000313" key="5">
    <source>
        <dbReference type="Proteomes" id="UP001054889"/>
    </source>
</evidence>
<protein>
    <submittedName>
        <fullName evidence="4">Uncharacterized protein</fullName>
    </submittedName>
</protein>
<comment type="caution">
    <text evidence="4">The sequence shown here is derived from an EMBL/GenBank/DDBJ whole genome shotgun (WGS) entry which is preliminary data.</text>
</comment>
<dbReference type="GO" id="GO:0005666">
    <property type="term" value="C:RNA polymerase III complex"/>
    <property type="evidence" value="ECO:0007669"/>
    <property type="project" value="TreeGrafter"/>
</dbReference>
<name>A0AAV5FDL8_ELECO</name>
<evidence type="ECO:0000313" key="4">
    <source>
        <dbReference type="EMBL" id="GJN33050.1"/>
    </source>
</evidence>
<comment type="subcellular location">
    <subcellularLocation>
        <location evidence="1">Nucleus</location>
    </subcellularLocation>
</comment>
<evidence type="ECO:0000256" key="3">
    <source>
        <dbReference type="ARBA" id="ARBA00023242"/>
    </source>
</evidence>
<dbReference type="InterPro" id="IPR024661">
    <property type="entry name" value="RNA_pol_III_Rpc31"/>
</dbReference>
<dbReference type="EMBL" id="BQKI01000084">
    <property type="protein sequence ID" value="GJN33050.1"/>
    <property type="molecule type" value="Genomic_DNA"/>
</dbReference>
<gene>
    <name evidence="4" type="primary">gb21607</name>
    <name evidence="4" type="ORF">PR202_gb21607</name>
</gene>
<keyword evidence="5" id="KW-1185">Reference proteome</keyword>
<dbReference type="GO" id="GO:0006383">
    <property type="term" value="P:transcription by RNA polymerase III"/>
    <property type="evidence" value="ECO:0007669"/>
    <property type="project" value="InterPro"/>
</dbReference>
<reference evidence="4" key="1">
    <citation type="journal article" date="2018" name="DNA Res.">
        <title>Multiple hybrid de novo genome assembly of finger millet, an orphan allotetraploid crop.</title>
        <authorList>
            <person name="Hatakeyama M."/>
            <person name="Aluri S."/>
            <person name="Balachadran M.T."/>
            <person name="Sivarajan S.R."/>
            <person name="Patrignani A."/>
            <person name="Gruter S."/>
            <person name="Poveda L."/>
            <person name="Shimizu-Inatsugi R."/>
            <person name="Baeten J."/>
            <person name="Francoijs K.J."/>
            <person name="Nataraja K.N."/>
            <person name="Reddy Y.A.N."/>
            <person name="Phadnis S."/>
            <person name="Ravikumar R.L."/>
            <person name="Schlapbach R."/>
            <person name="Sreeman S.M."/>
            <person name="Shimizu K.K."/>
        </authorList>
    </citation>
    <scope>NUCLEOTIDE SEQUENCE</scope>
</reference>
<reference evidence="4" key="2">
    <citation type="submission" date="2021-12" db="EMBL/GenBank/DDBJ databases">
        <title>Resequencing data analysis of finger millet.</title>
        <authorList>
            <person name="Hatakeyama M."/>
            <person name="Aluri S."/>
            <person name="Balachadran M.T."/>
            <person name="Sivarajan S.R."/>
            <person name="Poveda L."/>
            <person name="Shimizu-Inatsugi R."/>
            <person name="Schlapbach R."/>
            <person name="Sreeman S.M."/>
            <person name="Shimizu K.K."/>
        </authorList>
    </citation>
    <scope>NUCLEOTIDE SEQUENCE</scope>
</reference>
<accession>A0AAV5FDL8</accession>